<evidence type="ECO:0000313" key="2">
    <source>
        <dbReference type="EMBL" id="NKE07664.1"/>
    </source>
</evidence>
<dbReference type="EMBL" id="JAAVUM010000018">
    <property type="protein sequence ID" value="NKE07664.1"/>
    <property type="molecule type" value="Genomic_DNA"/>
</dbReference>
<sequence>MEVEKSRVEANQKPMLQKYLFPITIISSILISGSTGYLTSQIAVNNSVGDSTEIISMKKQVNEARDQSLKVIETELPKIISDLDQYNQDINLLVDNVEWLKGNLAPIRDAIGKFGTAITVVRGVNTLVGLPSVSKISTDLAFLQIQLDEIDSLLFRLENLTLIQQEISDSHRKLNSLFEEYQKEKDIELLFRIEKELDSNLIYQIEDLRSSTVEAHKVLELSSSVLTTVNKTRSLFSSIQEMGKSAIDAIQFWKEDEGGSEMEAESMEKELVASIDRIEKLPRELTQRSKSSITSISLVQKELQTIKIAELISSE</sequence>
<keyword evidence="1" id="KW-0812">Transmembrane</keyword>
<organism evidence="2 3">
    <name type="scientific">Mesobacillus selenatarsenatis</name>
    <dbReference type="NCBI Taxonomy" id="388741"/>
    <lineage>
        <taxon>Bacteria</taxon>
        <taxon>Bacillati</taxon>
        <taxon>Bacillota</taxon>
        <taxon>Bacilli</taxon>
        <taxon>Bacillales</taxon>
        <taxon>Bacillaceae</taxon>
        <taxon>Mesobacillus</taxon>
    </lineage>
</organism>
<keyword evidence="1" id="KW-1133">Transmembrane helix</keyword>
<proteinExistence type="predicted"/>
<evidence type="ECO:0000256" key="1">
    <source>
        <dbReference type="SAM" id="Phobius"/>
    </source>
</evidence>
<keyword evidence="1" id="KW-0472">Membrane</keyword>
<name>A0A846TP37_9BACI</name>
<dbReference type="RefSeq" id="WP_167834048.1">
    <property type="nucleotide sequence ID" value="NZ_JAAVUM010000018.1"/>
</dbReference>
<dbReference type="Proteomes" id="UP000587942">
    <property type="component" value="Unassembled WGS sequence"/>
</dbReference>
<gene>
    <name evidence="2" type="ORF">GWK17_19640</name>
</gene>
<dbReference type="AlphaFoldDB" id="A0A846TP37"/>
<comment type="caution">
    <text evidence="2">The sequence shown here is derived from an EMBL/GenBank/DDBJ whole genome shotgun (WGS) entry which is preliminary data.</text>
</comment>
<evidence type="ECO:0000313" key="3">
    <source>
        <dbReference type="Proteomes" id="UP000587942"/>
    </source>
</evidence>
<reference evidence="2 3" key="1">
    <citation type="submission" date="2020-03" db="EMBL/GenBank/DDBJ databases">
        <authorList>
            <person name="Sun Q."/>
        </authorList>
    </citation>
    <scope>NUCLEOTIDE SEQUENCE [LARGE SCALE GENOMIC DNA]</scope>
    <source>
        <strain evidence="2 3">KACC 21451</strain>
    </source>
</reference>
<accession>A0A846TP37</accession>
<feature type="transmembrane region" description="Helical" evidence="1">
    <location>
        <begin position="20"/>
        <end position="38"/>
    </location>
</feature>
<protein>
    <submittedName>
        <fullName evidence="2">Uncharacterized protein</fullName>
    </submittedName>
</protein>